<name>A0AB39CED6_9VIRU</name>
<proteinExistence type="predicted"/>
<evidence type="ECO:0000313" key="1">
    <source>
        <dbReference type="EMBL" id="XDJ15278.1"/>
    </source>
</evidence>
<organism evidence="1">
    <name type="scientific">Pseudomonas phage HRDY3</name>
    <dbReference type="NCBI Taxonomy" id="3236930"/>
    <lineage>
        <taxon>Viruses</taxon>
    </lineage>
</organism>
<accession>A0AB39CED6</accession>
<reference evidence="1" key="1">
    <citation type="submission" date="2024-07" db="EMBL/GenBank/DDBJ databases">
        <authorList>
            <person name="Bringhurst R.M."/>
            <person name="Homer T.E."/>
        </authorList>
    </citation>
    <scope>NUCLEOTIDE SEQUENCE</scope>
</reference>
<dbReference type="EMBL" id="PQ015379">
    <property type="protein sequence ID" value="XDJ15278.1"/>
    <property type="molecule type" value="Genomic_DNA"/>
</dbReference>
<sequence length="196" mass="22926">MYVNEIQWELAQHAARYQTDIGVLTQAEKIKHFALVVGRISSDYQLEELLTFSRHGFDLFYNIMMFANYMNMDMLARNRSSMDYSGCETMEDYVEAYLPEVNLMEIRIDLIIQMGTFCKIAEATDHMEPMNFRAEVTKVVDALYHIAWRMIASEGDGQEQNISKNFEAYMVRKEKKMHQCSYKGHFSLDAACYMPL</sequence>
<protein>
    <submittedName>
        <fullName evidence="1">Uncharacterized protein</fullName>
    </submittedName>
</protein>